<dbReference type="Pfam" id="PF00512">
    <property type="entry name" value="HisKA"/>
    <property type="match status" value="1"/>
</dbReference>
<evidence type="ECO:0000256" key="11">
    <source>
        <dbReference type="SAM" id="Phobius"/>
    </source>
</evidence>
<proteinExistence type="predicted"/>
<evidence type="ECO:0000256" key="3">
    <source>
        <dbReference type="ARBA" id="ARBA00012438"/>
    </source>
</evidence>
<feature type="transmembrane region" description="Helical" evidence="11">
    <location>
        <begin position="168"/>
        <end position="191"/>
    </location>
</feature>
<evidence type="ECO:0000256" key="5">
    <source>
        <dbReference type="ARBA" id="ARBA00022679"/>
    </source>
</evidence>
<dbReference type="PANTHER" id="PTHR45436">
    <property type="entry name" value="SENSOR HISTIDINE KINASE YKOH"/>
    <property type="match status" value="1"/>
</dbReference>
<dbReference type="InterPro" id="IPR003661">
    <property type="entry name" value="HisK_dim/P_dom"/>
</dbReference>
<comment type="subcellular location">
    <subcellularLocation>
        <location evidence="2">Membrane</location>
    </subcellularLocation>
</comment>
<comment type="caution">
    <text evidence="14">The sequence shown here is derived from an EMBL/GenBank/DDBJ whole genome shotgun (WGS) entry which is preliminary data.</text>
</comment>
<evidence type="ECO:0000259" key="13">
    <source>
        <dbReference type="PROSITE" id="PS50885"/>
    </source>
</evidence>
<reference evidence="14 15" key="1">
    <citation type="submission" date="2014-01" db="EMBL/GenBank/DDBJ databases">
        <title>Sulfitobacter sp. H3 (MCCC 1A00686) Genome Sequencing.</title>
        <authorList>
            <person name="Lai Q."/>
            <person name="Hong Z."/>
        </authorList>
    </citation>
    <scope>NUCLEOTIDE SEQUENCE [LARGE SCALE GENOMIC DNA]</scope>
    <source>
        <strain evidence="14 15">H3</strain>
    </source>
</reference>
<evidence type="ECO:0000259" key="12">
    <source>
        <dbReference type="PROSITE" id="PS50109"/>
    </source>
</evidence>
<evidence type="ECO:0000256" key="4">
    <source>
        <dbReference type="ARBA" id="ARBA00022553"/>
    </source>
</evidence>
<dbReference type="SMART" id="SM00388">
    <property type="entry name" value="HisKA"/>
    <property type="match status" value="1"/>
</dbReference>
<dbReference type="AlphaFoldDB" id="A0A073IWL9"/>
<dbReference type="InterPro" id="IPR003660">
    <property type="entry name" value="HAMP_dom"/>
</dbReference>
<dbReference type="EMBL" id="JAMD01000018">
    <property type="protein sequence ID" value="KEJ94149.1"/>
    <property type="molecule type" value="Genomic_DNA"/>
</dbReference>
<evidence type="ECO:0000256" key="10">
    <source>
        <dbReference type="ARBA" id="ARBA00023136"/>
    </source>
</evidence>
<dbReference type="OrthoDB" id="913606at2"/>
<dbReference type="PROSITE" id="PS50885">
    <property type="entry name" value="HAMP"/>
    <property type="match status" value="1"/>
</dbReference>
<keyword evidence="10 11" id="KW-0472">Membrane</keyword>
<accession>A0A073IWL9</accession>
<dbReference type="InterPro" id="IPR036890">
    <property type="entry name" value="HATPase_C_sf"/>
</dbReference>
<evidence type="ECO:0000256" key="2">
    <source>
        <dbReference type="ARBA" id="ARBA00004370"/>
    </source>
</evidence>
<dbReference type="Gene3D" id="1.10.287.130">
    <property type="match status" value="1"/>
</dbReference>
<evidence type="ECO:0000256" key="1">
    <source>
        <dbReference type="ARBA" id="ARBA00000085"/>
    </source>
</evidence>
<dbReference type="Pfam" id="PF02518">
    <property type="entry name" value="HATPase_c"/>
    <property type="match status" value="1"/>
</dbReference>
<dbReference type="GO" id="GO:0005886">
    <property type="term" value="C:plasma membrane"/>
    <property type="evidence" value="ECO:0007669"/>
    <property type="project" value="TreeGrafter"/>
</dbReference>
<dbReference type="CDD" id="cd00075">
    <property type="entry name" value="HATPase"/>
    <property type="match status" value="1"/>
</dbReference>
<dbReference type="EC" id="2.7.13.3" evidence="3"/>
<feature type="transmembrane region" description="Helical" evidence="11">
    <location>
        <begin position="20"/>
        <end position="40"/>
    </location>
</feature>
<evidence type="ECO:0000313" key="14">
    <source>
        <dbReference type="EMBL" id="KEJ94149.1"/>
    </source>
</evidence>
<feature type="domain" description="HAMP" evidence="13">
    <location>
        <begin position="192"/>
        <end position="243"/>
    </location>
</feature>
<dbReference type="Proteomes" id="UP000027746">
    <property type="component" value="Unassembled WGS sequence"/>
</dbReference>
<dbReference type="SUPFAM" id="SSF47384">
    <property type="entry name" value="Homodimeric domain of signal transducing histidine kinase"/>
    <property type="match status" value="1"/>
</dbReference>
<feature type="domain" description="Histidine kinase" evidence="12">
    <location>
        <begin position="251"/>
        <end position="461"/>
    </location>
</feature>
<dbReference type="PRINTS" id="PR00344">
    <property type="entry name" value="BCTRLSENSOR"/>
</dbReference>
<dbReference type="SMART" id="SM00387">
    <property type="entry name" value="HATPase_c"/>
    <property type="match status" value="1"/>
</dbReference>
<dbReference type="InterPro" id="IPR003594">
    <property type="entry name" value="HATPase_dom"/>
</dbReference>
<dbReference type="GeneID" id="68872172"/>
<dbReference type="PROSITE" id="PS50109">
    <property type="entry name" value="HIS_KIN"/>
    <property type="match status" value="1"/>
</dbReference>
<dbReference type="InterPro" id="IPR005467">
    <property type="entry name" value="His_kinase_dom"/>
</dbReference>
<dbReference type="InterPro" id="IPR004358">
    <property type="entry name" value="Sig_transdc_His_kin-like_C"/>
</dbReference>
<evidence type="ECO:0000256" key="8">
    <source>
        <dbReference type="ARBA" id="ARBA00022989"/>
    </source>
</evidence>
<keyword evidence="9" id="KW-0902">Two-component regulatory system</keyword>
<gene>
    <name evidence="14" type="ORF">SUH3_08440</name>
</gene>
<dbReference type="Pfam" id="PF08521">
    <property type="entry name" value="2CSK_N"/>
    <property type="match status" value="1"/>
</dbReference>
<dbReference type="RefSeq" id="WP_051694657.1">
    <property type="nucleotide sequence ID" value="NZ_CP054603.1"/>
</dbReference>
<comment type="catalytic activity">
    <reaction evidence="1">
        <text>ATP + protein L-histidine = ADP + protein N-phospho-L-histidine.</text>
        <dbReference type="EC" id="2.7.13.3"/>
    </reaction>
</comment>
<dbReference type="InterPro" id="IPR013727">
    <property type="entry name" value="2CSK_N"/>
</dbReference>
<keyword evidence="15" id="KW-1185">Reference proteome</keyword>
<dbReference type="GO" id="GO:0000155">
    <property type="term" value="F:phosphorelay sensor kinase activity"/>
    <property type="evidence" value="ECO:0007669"/>
    <property type="project" value="InterPro"/>
</dbReference>
<dbReference type="PANTHER" id="PTHR45436:SF1">
    <property type="entry name" value="SENSOR PROTEIN QSEC"/>
    <property type="match status" value="1"/>
</dbReference>
<dbReference type="InterPro" id="IPR036097">
    <property type="entry name" value="HisK_dim/P_sf"/>
</dbReference>
<keyword evidence="4" id="KW-0597">Phosphoprotein</keyword>
<evidence type="ECO:0000313" key="15">
    <source>
        <dbReference type="Proteomes" id="UP000027746"/>
    </source>
</evidence>
<dbReference type="InterPro" id="IPR050428">
    <property type="entry name" value="TCS_sensor_his_kinase"/>
</dbReference>
<keyword evidence="6 11" id="KW-0812">Transmembrane</keyword>
<keyword evidence="7" id="KW-0418">Kinase</keyword>
<name>A0A073IWL9_9RHOB</name>
<sequence length="465" mass="51371">MPYNRRRKVARKAISLRLRLFLVILPPLLVVSVLLGLWRYEVAQQTSEELFDRSLLAAALAISRDITISDGDALSPSTRNFISDAGGGEIFYHVTGPGGYYVTGYAYPPRAAEVPDRDEPSYYVADYRGEEMRVLRMVESRTIDNLSGDTIVTVWQRVSDRQAFAQELALRAFALVAGLMAALALVIWFGVQIGLRPLNDLQEAIHQRSPDDLGRIRRPVPEEVAGVVSTLNRLLGQMRDSIEAHQAFISDAAHQLRNPTAALLALAETLPDVRDETERNARQNELIAAARASARLTDQLLQLERLRYGNNGPVTRFDLNQVVKEVCEAMVPTVLTRDLDFTLDRFDGPLMMDGDPLLIGEALTNLVENALRHGGDGMTQITVQTKRTENTIVVMVEDDGLGIPLDQAETAFRRFSQLRNGEGAGLGLAFAQQVVSRHNGRVRLVEIGKGTLVRLDLPAAAEDPA</sequence>
<dbReference type="SUPFAM" id="SSF55874">
    <property type="entry name" value="ATPase domain of HSP90 chaperone/DNA topoisomerase II/histidine kinase"/>
    <property type="match status" value="1"/>
</dbReference>
<dbReference type="Gene3D" id="3.30.565.10">
    <property type="entry name" value="Histidine kinase-like ATPase, C-terminal domain"/>
    <property type="match status" value="1"/>
</dbReference>
<organism evidence="14 15">
    <name type="scientific">Pseudosulfitobacter pseudonitzschiae</name>
    <dbReference type="NCBI Taxonomy" id="1402135"/>
    <lineage>
        <taxon>Bacteria</taxon>
        <taxon>Pseudomonadati</taxon>
        <taxon>Pseudomonadota</taxon>
        <taxon>Alphaproteobacteria</taxon>
        <taxon>Rhodobacterales</taxon>
        <taxon>Roseobacteraceae</taxon>
        <taxon>Pseudosulfitobacter</taxon>
    </lineage>
</organism>
<evidence type="ECO:0000256" key="7">
    <source>
        <dbReference type="ARBA" id="ARBA00022777"/>
    </source>
</evidence>
<keyword evidence="5" id="KW-0808">Transferase</keyword>
<protein>
    <recommendedName>
        <fullName evidence="3">histidine kinase</fullName>
        <ecNumber evidence="3">2.7.13.3</ecNumber>
    </recommendedName>
</protein>
<evidence type="ECO:0000256" key="9">
    <source>
        <dbReference type="ARBA" id="ARBA00023012"/>
    </source>
</evidence>
<keyword evidence="8 11" id="KW-1133">Transmembrane helix</keyword>
<evidence type="ECO:0000256" key="6">
    <source>
        <dbReference type="ARBA" id="ARBA00022692"/>
    </source>
</evidence>